<dbReference type="Proteomes" id="UP000282184">
    <property type="component" value="Unassembled WGS sequence"/>
</dbReference>
<sequence>MRLIFSYIASLLPLVWLHLMPGVVKAQPGLPIHTIKIKDKHVRKGAGNTDKEIFNSVTLENKADNAYVIKIGYGDMGVAFSYGYVLKDSLPDGIYQLVINGTIESETPFINGKKEGVIKEYNHGILKAEIAFKQGIKTGYSRYYKKETSPFTILVYTYNGLDYLNTTLDSNNQVVARVYSVNGLIFRREVKRIPEYKKEIYTDKAFGLEDTWVNVSGMPGRYLSKNDVEAQGGIRNGLYELVTPYGKYQLFFELDTIKWWKWLDKEGKLVIEVHAEPGQRL</sequence>
<gene>
    <name evidence="1" type="ORF">EJV47_09850</name>
</gene>
<accession>A0A431U4P3</accession>
<dbReference type="AlphaFoldDB" id="A0A431U4P3"/>
<protein>
    <submittedName>
        <fullName evidence="1">Uncharacterized protein</fullName>
    </submittedName>
</protein>
<evidence type="ECO:0000313" key="2">
    <source>
        <dbReference type="Proteomes" id="UP000282184"/>
    </source>
</evidence>
<dbReference type="RefSeq" id="WP_126692972.1">
    <property type="nucleotide sequence ID" value="NZ_RXOF01000004.1"/>
</dbReference>
<evidence type="ECO:0000313" key="1">
    <source>
        <dbReference type="EMBL" id="RTQ50907.1"/>
    </source>
</evidence>
<name>A0A431U4P3_9BACT</name>
<organism evidence="1 2">
    <name type="scientific">Hymenobacter gummosus</name>
    <dbReference type="NCBI Taxonomy" id="1776032"/>
    <lineage>
        <taxon>Bacteria</taxon>
        <taxon>Pseudomonadati</taxon>
        <taxon>Bacteroidota</taxon>
        <taxon>Cytophagia</taxon>
        <taxon>Cytophagales</taxon>
        <taxon>Hymenobacteraceae</taxon>
        <taxon>Hymenobacter</taxon>
    </lineage>
</organism>
<comment type="caution">
    <text evidence="1">The sequence shown here is derived from an EMBL/GenBank/DDBJ whole genome shotgun (WGS) entry which is preliminary data.</text>
</comment>
<proteinExistence type="predicted"/>
<dbReference type="EMBL" id="RXOF01000004">
    <property type="protein sequence ID" value="RTQ50907.1"/>
    <property type="molecule type" value="Genomic_DNA"/>
</dbReference>
<dbReference type="SUPFAM" id="SSF82185">
    <property type="entry name" value="Histone H3 K4-specific methyltransferase SET7/9 N-terminal domain"/>
    <property type="match status" value="1"/>
</dbReference>
<keyword evidence="2" id="KW-1185">Reference proteome</keyword>
<reference evidence="1 2" key="1">
    <citation type="submission" date="2018-12" db="EMBL/GenBank/DDBJ databases">
        <title>Hymenobacter gummosus sp. nov., isolated from a spring.</title>
        <authorList>
            <person name="Nie L."/>
        </authorList>
    </citation>
    <scope>NUCLEOTIDE SEQUENCE [LARGE SCALE GENOMIC DNA]</scope>
    <source>
        <strain evidence="1 2">KCTC 52166</strain>
    </source>
</reference>
<dbReference type="OrthoDB" id="9812747at2"/>